<accession>A0A926VE55</accession>
<dbReference type="InterPro" id="IPR000917">
    <property type="entry name" value="Sulfatase_N"/>
</dbReference>
<dbReference type="Gene3D" id="3.30.1120.10">
    <property type="match status" value="1"/>
</dbReference>
<reference evidence="6" key="1">
    <citation type="journal article" date="2015" name="ISME J.">
        <title>Draft Genome Sequence of Streptomyces incarnatus NRRL8089, which Produces the Nucleoside Antibiotic Sinefungin.</title>
        <authorList>
            <person name="Oshima K."/>
            <person name="Hattori M."/>
            <person name="Shimizu H."/>
            <person name="Fukuda K."/>
            <person name="Nemoto M."/>
            <person name="Inagaki K."/>
            <person name="Tamura T."/>
        </authorList>
    </citation>
    <scope>NUCLEOTIDE SEQUENCE</scope>
    <source>
        <strain evidence="6">FACHB-1375</strain>
    </source>
</reference>
<dbReference type="PANTHER" id="PTHR42693">
    <property type="entry name" value="ARYLSULFATASE FAMILY MEMBER"/>
    <property type="match status" value="1"/>
</dbReference>
<dbReference type="CDD" id="cd16025">
    <property type="entry name" value="PAS_like"/>
    <property type="match status" value="1"/>
</dbReference>
<keyword evidence="2" id="KW-0479">Metal-binding</keyword>
<evidence type="ECO:0000256" key="4">
    <source>
        <dbReference type="ARBA" id="ARBA00022837"/>
    </source>
</evidence>
<dbReference type="InterPro" id="IPR024607">
    <property type="entry name" value="Sulfatase_CS"/>
</dbReference>
<sequence length="570" mass="64127">MYKRIPKFLLLLSFSTFALIGFSFWKKSSQAQSDSAKKKAPNIVMLIADDMGYSDVGAFGGEISTPNIDALARGGMKFTNFHAGAACSPSRSMMLTGIDNHLVGLGTMAEDLTERQKGNPGYEGYLNDRVVTLPTLLKDAGYNTYMVGKWHLGHDEGHFPSDKGFTQSFSLIQGAATHFSQMGYSPGSPIATYKSNGKDAQLPANFYSTDFYTNKLIEFINQNRRDNKPFFIYGAFTSPHDPLQAPQQYIRKYMGKYDIGWDRIREQRFQRLKQLGIIPNNLQLPPRQPGVPAWDSLTPEKKRYNAKLMAIYAGMVDNLDTNIGRLIAHLKSIGEYENTIFVFMSDNGAAAHDFAAGHKEFEDWFKKEGINNSYENIGNKNSFVAYGEGWADVSATPHYGFKGRVYEGGIRVPAIFYYPKAIKAGTKTTAFASVMDFMPTFLDYAGFKHPGTNYQGRPILPMNGRSLRPLLEGKAARIYGENDAIGFELFGDGNRALFMGDWKVLRVNKPRGDNQWKLFNIAQDPRELVDLGKQYPDKLNKMISLYEQYEKDKGVVYFDDDPDKVFDRGL</sequence>
<dbReference type="InterPro" id="IPR017850">
    <property type="entry name" value="Alkaline_phosphatase_core_sf"/>
</dbReference>
<evidence type="ECO:0000313" key="7">
    <source>
        <dbReference type="Proteomes" id="UP000641646"/>
    </source>
</evidence>
<keyword evidence="3" id="KW-0378">Hydrolase</keyword>
<gene>
    <name evidence="6" type="ORF">H6G03_10895</name>
</gene>
<dbReference type="GO" id="GO:0046872">
    <property type="term" value="F:metal ion binding"/>
    <property type="evidence" value="ECO:0007669"/>
    <property type="project" value="UniProtKB-KW"/>
</dbReference>
<dbReference type="PROSITE" id="PS00149">
    <property type="entry name" value="SULFATASE_2"/>
    <property type="match status" value="1"/>
</dbReference>
<evidence type="ECO:0000256" key="1">
    <source>
        <dbReference type="ARBA" id="ARBA00008779"/>
    </source>
</evidence>
<evidence type="ECO:0000313" key="6">
    <source>
        <dbReference type="EMBL" id="MBD2181608.1"/>
    </source>
</evidence>
<comment type="similarity">
    <text evidence="1">Belongs to the sulfatase family.</text>
</comment>
<keyword evidence="4" id="KW-0106">Calcium</keyword>
<dbReference type="InterPro" id="IPR050738">
    <property type="entry name" value="Sulfatase"/>
</dbReference>
<evidence type="ECO:0000256" key="2">
    <source>
        <dbReference type="ARBA" id="ARBA00022723"/>
    </source>
</evidence>
<evidence type="ECO:0000259" key="5">
    <source>
        <dbReference type="Pfam" id="PF00884"/>
    </source>
</evidence>
<name>A0A926VE55_9CYAN</name>
<dbReference type="GO" id="GO:0004065">
    <property type="term" value="F:arylsulfatase activity"/>
    <property type="evidence" value="ECO:0007669"/>
    <property type="project" value="TreeGrafter"/>
</dbReference>
<dbReference type="Proteomes" id="UP000641646">
    <property type="component" value="Unassembled WGS sequence"/>
</dbReference>
<keyword evidence="7" id="KW-1185">Reference proteome</keyword>
<dbReference type="Pfam" id="PF00884">
    <property type="entry name" value="Sulfatase"/>
    <property type="match status" value="1"/>
</dbReference>
<dbReference type="AlphaFoldDB" id="A0A926VE55"/>
<protein>
    <submittedName>
        <fullName evidence="6">Arylsulfatase</fullName>
    </submittedName>
</protein>
<evidence type="ECO:0000256" key="3">
    <source>
        <dbReference type="ARBA" id="ARBA00022801"/>
    </source>
</evidence>
<comment type="caution">
    <text evidence="6">The sequence shown here is derived from an EMBL/GenBank/DDBJ whole genome shotgun (WGS) entry which is preliminary data.</text>
</comment>
<dbReference type="SUPFAM" id="SSF53649">
    <property type="entry name" value="Alkaline phosphatase-like"/>
    <property type="match status" value="1"/>
</dbReference>
<feature type="domain" description="Sulfatase N-terminal" evidence="5">
    <location>
        <begin position="41"/>
        <end position="446"/>
    </location>
</feature>
<reference evidence="6" key="2">
    <citation type="submission" date="2020-08" db="EMBL/GenBank/DDBJ databases">
        <authorList>
            <person name="Chen M."/>
            <person name="Teng W."/>
            <person name="Zhao L."/>
            <person name="Hu C."/>
            <person name="Zhou Y."/>
            <person name="Han B."/>
            <person name="Song L."/>
            <person name="Shu W."/>
        </authorList>
    </citation>
    <scope>NUCLEOTIDE SEQUENCE</scope>
    <source>
        <strain evidence="6">FACHB-1375</strain>
    </source>
</reference>
<organism evidence="6 7">
    <name type="scientific">Aerosakkonema funiforme FACHB-1375</name>
    <dbReference type="NCBI Taxonomy" id="2949571"/>
    <lineage>
        <taxon>Bacteria</taxon>
        <taxon>Bacillati</taxon>
        <taxon>Cyanobacteriota</taxon>
        <taxon>Cyanophyceae</taxon>
        <taxon>Oscillatoriophycideae</taxon>
        <taxon>Aerosakkonematales</taxon>
        <taxon>Aerosakkonemataceae</taxon>
        <taxon>Aerosakkonema</taxon>
    </lineage>
</organism>
<dbReference type="EMBL" id="JACJPW010000023">
    <property type="protein sequence ID" value="MBD2181608.1"/>
    <property type="molecule type" value="Genomic_DNA"/>
</dbReference>
<proteinExistence type="inferred from homology"/>
<dbReference type="Gene3D" id="3.40.720.10">
    <property type="entry name" value="Alkaline Phosphatase, subunit A"/>
    <property type="match status" value="1"/>
</dbReference>
<dbReference type="RefSeq" id="WP_190464417.1">
    <property type="nucleotide sequence ID" value="NZ_JACJPW010000023.1"/>
</dbReference>
<dbReference type="PANTHER" id="PTHR42693:SF33">
    <property type="entry name" value="ARYLSULFATASE"/>
    <property type="match status" value="1"/>
</dbReference>